<reference evidence="1" key="1">
    <citation type="journal article" date="2014" name="Front. Microbiol.">
        <title>High frequency of phylogenetically diverse reductive dehalogenase-homologous genes in deep subseafloor sedimentary metagenomes.</title>
        <authorList>
            <person name="Kawai M."/>
            <person name="Futagami T."/>
            <person name="Toyoda A."/>
            <person name="Takaki Y."/>
            <person name="Nishi S."/>
            <person name="Hori S."/>
            <person name="Arai W."/>
            <person name="Tsubouchi T."/>
            <person name="Morono Y."/>
            <person name="Uchiyama I."/>
            <person name="Ito T."/>
            <person name="Fujiyama A."/>
            <person name="Inagaki F."/>
            <person name="Takami H."/>
        </authorList>
    </citation>
    <scope>NUCLEOTIDE SEQUENCE</scope>
    <source>
        <strain evidence="1">Expedition CK06-06</strain>
    </source>
</reference>
<gene>
    <name evidence="1" type="ORF">S01H4_13436</name>
</gene>
<accession>X1A4R2</accession>
<comment type="caution">
    <text evidence="1">The sequence shown here is derived from an EMBL/GenBank/DDBJ whole genome shotgun (WGS) entry which is preliminary data.</text>
</comment>
<proteinExistence type="predicted"/>
<evidence type="ECO:0000313" key="1">
    <source>
        <dbReference type="EMBL" id="GAG55191.1"/>
    </source>
</evidence>
<sequence>MGRKFTKNPARPVTFSLRDSDIEALHERCDMGAIFISRSEWLRRALSGPQSIGEMSTAQIMAYLLNNRPEIKDQINDTLMIRIIQNLRDV</sequence>
<organism evidence="1">
    <name type="scientific">marine sediment metagenome</name>
    <dbReference type="NCBI Taxonomy" id="412755"/>
    <lineage>
        <taxon>unclassified sequences</taxon>
        <taxon>metagenomes</taxon>
        <taxon>ecological metagenomes</taxon>
    </lineage>
</organism>
<dbReference type="EMBL" id="BART01005920">
    <property type="protein sequence ID" value="GAG55191.1"/>
    <property type="molecule type" value="Genomic_DNA"/>
</dbReference>
<dbReference type="AlphaFoldDB" id="X1A4R2"/>
<protein>
    <submittedName>
        <fullName evidence="1">Uncharacterized protein</fullName>
    </submittedName>
</protein>
<name>X1A4R2_9ZZZZ</name>